<dbReference type="InterPro" id="IPR003661">
    <property type="entry name" value="HisK_dim/P_dom"/>
</dbReference>
<evidence type="ECO:0000313" key="11">
    <source>
        <dbReference type="Proteomes" id="UP000295662"/>
    </source>
</evidence>
<comment type="catalytic activity">
    <reaction evidence="1">
        <text>ATP + protein L-histidine = ADP + protein N-phospho-L-histidine.</text>
        <dbReference type="EC" id="2.7.13.3"/>
    </reaction>
</comment>
<feature type="transmembrane region" description="Helical" evidence="8">
    <location>
        <begin position="69"/>
        <end position="86"/>
    </location>
</feature>
<name>A0A4R7S5D6_9BACT</name>
<gene>
    <name evidence="10" type="ORF">EI77_01322</name>
</gene>
<keyword evidence="8" id="KW-0472">Membrane</keyword>
<evidence type="ECO:0000259" key="9">
    <source>
        <dbReference type="PROSITE" id="PS50109"/>
    </source>
</evidence>
<dbReference type="InterPro" id="IPR036097">
    <property type="entry name" value="HisK_dim/P_sf"/>
</dbReference>
<reference evidence="10 11" key="1">
    <citation type="submission" date="2019-03" db="EMBL/GenBank/DDBJ databases">
        <title>Genomic Encyclopedia of Archaeal and Bacterial Type Strains, Phase II (KMG-II): from individual species to whole genera.</title>
        <authorList>
            <person name="Goeker M."/>
        </authorList>
    </citation>
    <scope>NUCLEOTIDE SEQUENCE [LARGE SCALE GENOMIC DNA]</scope>
    <source>
        <strain evidence="10 11">ATCC 25309</strain>
    </source>
</reference>
<keyword evidence="8" id="KW-1133">Transmembrane helix</keyword>
<dbReference type="PANTHER" id="PTHR43711:SF31">
    <property type="entry name" value="HISTIDINE KINASE"/>
    <property type="match status" value="1"/>
</dbReference>
<accession>A0A4R7S5D6</accession>
<keyword evidence="5 10" id="KW-0418">Kinase</keyword>
<evidence type="ECO:0000256" key="8">
    <source>
        <dbReference type="SAM" id="Phobius"/>
    </source>
</evidence>
<dbReference type="InterPro" id="IPR050736">
    <property type="entry name" value="Sensor_HK_Regulatory"/>
</dbReference>
<dbReference type="CDD" id="cd00075">
    <property type="entry name" value="HATPase"/>
    <property type="match status" value="1"/>
</dbReference>
<keyword evidence="11" id="KW-1185">Reference proteome</keyword>
<dbReference type="CDD" id="cd00082">
    <property type="entry name" value="HisKA"/>
    <property type="match status" value="1"/>
</dbReference>
<keyword evidence="6" id="KW-0902">Two-component regulatory system</keyword>
<dbReference type="Proteomes" id="UP000295662">
    <property type="component" value="Unassembled WGS sequence"/>
</dbReference>
<evidence type="ECO:0000256" key="6">
    <source>
        <dbReference type="ARBA" id="ARBA00023012"/>
    </source>
</evidence>
<proteinExistence type="predicted"/>
<dbReference type="FunFam" id="3.30.565.10:FF:000006">
    <property type="entry name" value="Sensor histidine kinase WalK"/>
    <property type="match status" value="1"/>
</dbReference>
<dbReference type="EC" id="2.7.13.3" evidence="2"/>
<dbReference type="SUPFAM" id="SSF47384">
    <property type="entry name" value="Homodimeric domain of signal transducing histidine kinase"/>
    <property type="match status" value="1"/>
</dbReference>
<keyword evidence="8" id="KW-0812">Transmembrane</keyword>
<dbReference type="PRINTS" id="PR00344">
    <property type="entry name" value="BCTRLSENSOR"/>
</dbReference>
<dbReference type="InterPro" id="IPR004358">
    <property type="entry name" value="Sig_transdc_His_kin-like_C"/>
</dbReference>
<sequence>MMIVPPSLTTPMIPSRGLKLWDTYLPTELSQDPEILRRSRLQLRFGWMGALFGLAYASFYMLADHLWGAAIIIICSMCFAMIPVILRRGRNLRLTGHLFALILFCGFTGLCAIEGGLYGHAIAWLASIPLCVLLLLEIKDALIWSGLCFLAAGAFGLLGVFGIEVVHTYDMSWEPYISFAGYCGLICFMTLLGCIFELTRKRAFQQMQLALDQLSTANQRLLKLHHEKDEFLNIAAHDLKNPLCGISGYAELLGYYTNPTPEKIAETSTVIQKQCKRMLEIISNLLDVQRIEEGSIKMKIVGCPVEPVLTKMIATYQLRAQNKNIRLLLEGDTARTCVMADENAMDQILDNLISNAIKYSPQGTVVRCVCTTSKDSVAIQICDEGPGLSEADQANLFKKFSKLTPRPTGGESSNGLGLWIVHRMAQGMNGSVECHSQLGKGTTFTLSLPLGAPEDLQPKIFRSLTRPLASPPLPQAPPWKLAGSQTPV</sequence>
<comment type="caution">
    <text evidence="10">The sequence shown here is derived from an EMBL/GenBank/DDBJ whole genome shotgun (WGS) entry which is preliminary data.</text>
</comment>
<feature type="transmembrane region" description="Helical" evidence="8">
    <location>
        <begin position="121"/>
        <end position="136"/>
    </location>
</feature>
<dbReference type="EMBL" id="SOCA01000002">
    <property type="protein sequence ID" value="TDU72856.1"/>
    <property type="molecule type" value="Genomic_DNA"/>
</dbReference>
<dbReference type="OrthoDB" id="9773956at2"/>
<dbReference type="SUPFAM" id="SSF55874">
    <property type="entry name" value="ATPase domain of HSP90 chaperone/DNA topoisomerase II/histidine kinase"/>
    <property type="match status" value="1"/>
</dbReference>
<evidence type="ECO:0000313" key="10">
    <source>
        <dbReference type="EMBL" id="TDU72856.1"/>
    </source>
</evidence>
<feature type="region of interest" description="Disordered" evidence="7">
    <location>
        <begin position="467"/>
        <end position="488"/>
    </location>
</feature>
<evidence type="ECO:0000256" key="1">
    <source>
        <dbReference type="ARBA" id="ARBA00000085"/>
    </source>
</evidence>
<dbReference type="Gene3D" id="1.10.287.130">
    <property type="match status" value="1"/>
</dbReference>
<dbReference type="SMART" id="SM00387">
    <property type="entry name" value="HATPase_c"/>
    <property type="match status" value="1"/>
</dbReference>
<feature type="domain" description="Histidine kinase" evidence="9">
    <location>
        <begin position="234"/>
        <end position="452"/>
    </location>
</feature>
<evidence type="ECO:0000256" key="2">
    <source>
        <dbReference type="ARBA" id="ARBA00012438"/>
    </source>
</evidence>
<dbReference type="AlphaFoldDB" id="A0A4R7S5D6"/>
<dbReference type="PROSITE" id="PS50109">
    <property type="entry name" value="HIS_KIN"/>
    <property type="match status" value="1"/>
</dbReference>
<dbReference type="GO" id="GO:0000155">
    <property type="term" value="F:phosphorelay sensor kinase activity"/>
    <property type="evidence" value="ECO:0007669"/>
    <property type="project" value="InterPro"/>
</dbReference>
<dbReference type="Gene3D" id="3.30.565.10">
    <property type="entry name" value="Histidine kinase-like ATPase, C-terminal domain"/>
    <property type="match status" value="1"/>
</dbReference>
<dbReference type="PANTHER" id="PTHR43711">
    <property type="entry name" value="TWO-COMPONENT HISTIDINE KINASE"/>
    <property type="match status" value="1"/>
</dbReference>
<dbReference type="SMART" id="SM00388">
    <property type="entry name" value="HisKA"/>
    <property type="match status" value="1"/>
</dbReference>
<keyword evidence="3" id="KW-0597">Phosphoprotein</keyword>
<dbReference type="InterPro" id="IPR005467">
    <property type="entry name" value="His_kinase_dom"/>
</dbReference>
<dbReference type="Pfam" id="PF00512">
    <property type="entry name" value="HisKA"/>
    <property type="match status" value="1"/>
</dbReference>
<organism evidence="10 11">
    <name type="scientific">Prosthecobacter fusiformis</name>
    <dbReference type="NCBI Taxonomy" id="48464"/>
    <lineage>
        <taxon>Bacteria</taxon>
        <taxon>Pseudomonadati</taxon>
        <taxon>Verrucomicrobiota</taxon>
        <taxon>Verrucomicrobiia</taxon>
        <taxon>Verrucomicrobiales</taxon>
        <taxon>Verrucomicrobiaceae</taxon>
        <taxon>Prosthecobacter</taxon>
    </lineage>
</organism>
<keyword evidence="4" id="KW-0808">Transferase</keyword>
<protein>
    <recommendedName>
        <fullName evidence="2">histidine kinase</fullName>
        <ecNumber evidence="2">2.7.13.3</ecNumber>
    </recommendedName>
</protein>
<feature type="transmembrane region" description="Helical" evidence="8">
    <location>
        <begin position="143"/>
        <end position="163"/>
    </location>
</feature>
<evidence type="ECO:0000256" key="7">
    <source>
        <dbReference type="SAM" id="MobiDB-lite"/>
    </source>
</evidence>
<evidence type="ECO:0000256" key="5">
    <source>
        <dbReference type="ARBA" id="ARBA00022777"/>
    </source>
</evidence>
<dbReference type="InterPro" id="IPR003594">
    <property type="entry name" value="HATPase_dom"/>
</dbReference>
<dbReference type="InterPro" id="IPR036890">
    <property type="entry name" value="HATPase_C_sf"/>
</dbReference>
<feature type="transmembrane region" description="Helical" evidence="8">
    <location>
        <begin position="98"/>
        <end position="115"/>
    </location>
</feature>
<feature type="transmembrane region" description="Helical" evidence="8">
    <location>
        <begin position="45"/>
        <end position="63"/>
    </location>
</feature>
<feature type="transmembrane region" description="Helical" evidence="8">
    <location>
        <begin position="175"/>
        <end position="198"/>
    </location>
</feature>
<evidence type="ECO:0000256" key="3">
    <source>
        <dbReference type="ARBA" id="ARBA00022553"/>
    </source>
</evidence>
<evidence type="ECO:0000256" key="4">
    <source>
        <dbReference type="ARBA" id="ARBA00022679"/>
    </source>
</evidence>
<dbReference type="Pfam" id="PF02518">
    <property type="entry name" value="HATPase_c"/>
    <property type="match status" value="1"/>
</dbReference>
<dbReference type="RefSeq" id="WP_133793971.1">
    <property type="nucleotide sequence ID" value="NZ_SOCA01000002.1"/>
</dbReference>